<dbReference type="RefSeq" id="WP_077846545.1">
    <property type="nucleotide sequence ID" value="NZ_LZZM01000089.1"/>
</dbReference>
<gene>
    <name evidence="5" type="primary">rhaS_5</name>
    <name evidence="5" type="ORF">CLPUN_13420</name>
</gene>
<evidence type="ECO:0000313" key="5">
    <source>
        <dbReference type="EMBL" id="OOM80232.1"/>
    </source>
</evidence>
<comment type="caution">
    <text evidence="5">The sequence shown here is derived from an EMBL/GenBank/DDBJ whole genome shotgun (WGS) entry which is preliminary data.</text>
</comment>
<dbReference type="Gene3D" id="1.10.10.60">
    <property type="entry name" value="Homeodomain-like"/>
    <property type="match status" value="2"/>
</dbReference>
<dbReference type="InterPro" id="IPR037923">
    <property type="entry name" value="HTH-like"/>
</dbReference>
<keyword evidence="6" id="KW-1185">Reference proteome</keyword>
<evidence type="ECO:0000259" key="4">
    <source>
        <dbReference type="PROSITE" id="PS01124"/>
    </source>
</evidence>
<dbReference type="CDD" id="cd06986">
    <property type="entry name" value="cupin_MmsR-like_N"/>
    <property type="match status" value="1"/>
</dbReference>
<feature type="domain" description="HTH araC/xylS-type" evidence="4">
    <location>
        <begin position="171"/>
        <end position="269"/>
    </location>
</feature>
<keyword evidence="3" id="KW-0804">Transcription</keyword>
<evidence type="ECO:0000256" key="2">
    <source>
        <dbReference type="ARBA" id="ARBA00023125"/>
    </source>
</evidence>
<dbReference type="InterPro" id="IPR018060">
    <property type="entry name" value="HTH_AraC"/>
</dbReference>
<dbReference type="InterPro" id="IPR020449">
    <property type="entry name" value="Tscrpt_reg_AraC-type_HTH"/>
</dbReference>
<dbReference type="InterPro" id="IPR018062">
    <property type="entry name" value="HTH_AraC-typ_CS"/>
</dbReference>
<dbReference type="PANTHER" id="PTHR43280:SF2">
    <property type="entry name" value="HTH-TYPE TRANSCRIPTIONAL REGULATOR EXSA"/>
    <property type="match status" value="1"/>
</dbReference>
<dbReference type="AlphaFoldDB" id="A0A1S8TRN8"/>
<dbReference type="EMBL" id="LZZM01000089">
    <property type="protein sequence ID" value="OOM80232.1"/>
    <property type="molecule type" value="Genomic_DNA"/>
</dbReference>
<evidence type="ECO:0000256" key="1">
    <source>
        <dbReference type="ARBA" id="ARBA00023015"/>
    </source>
</evidence>
<accession>A0A1S8TRN8</accession>
<dbReference type="InterPro" id="IPR003313">
    <property type="entry name" value="AraC-bd"/>
</dbReference>
<protein>
    <submittedName>
        <fullName evidence="5">HTH-type transcriptional activator RhaS</fullName>
    </submittedName>
</protein>
<dbReference type="PROSITE" id="PS01124">
    <property type="entry name" value="HTH_ARAC_FAMILY_2"/>
    <property type="match status" value="1"/>
</dbReference>
<evidence type="ECO:0000256" key="3">
    <source>
        <dbReference type="ARBA" id="ARBA00023163"/>
    </source>
</evidence>
<keyword evidence="1" id="KW-0805">Transcription regulation</keyword>
<dbReference type="STRING" id="29367.CLPUN_13420"/>
<dbReference type="PROSITE" id="PS00041">
    <property type="entry name" value="HTH_ARAC_FAMILY_1"/>
    <property type="match status" value="1"/>
</dbReference>
<dbReference type="PANTHER" id="PTHR43280">
    <property type="entry name" value="ARAC-FAMILY TRANSCRIPTIONAL REGULATOR"/>
    <property type="match status" value="1"/>
</dbReference>
<dbReference type="PRINTS" id="PR00032">
    <property type="entry name" value="HTHARAC"/>
</dbReference>
<dbReference type="Pfam" id="PF12833">
    <property type="entry name" value="HTH_18"/>
    <property type="match status" value="1"/>
</dbReference>
<dbReference type="GO" id="GO:0003700">
    <property type="term" value="F:DNA-binding transcription factor activity"/>
    <property type="evidence" value="ECO:0007669"/>
    <property type="project" value="InterPro"/>
</dbReference>
<proteinExistence type="predicted"/>
<dbReference type="SUPFAM" id="SSF51215">
    <property type="entry name" value="Regulatory protein AraC"/>
    <property type="match status" value="1"/>
</dbReference>
<sequence>MQTKLQFTSQDKLSRGLTIYYGGSEICEPSHSFGPAIRPHYLLHYILNGKGNYYVNNKCYELKKGEGFLICPGESTYYKADKEEPWEYCWISFDGYEANTILKKCGLSKDNLIFKDNSNGIFKENLLSLIYKYEANSSNEFALLGQLYICFSNIYDQVNSKAKNTGESYLDKALDYIYNNFSYDIKISDIAKYVGIERTYLYKLFIQENKISPQQYLISFRLNTAVNLLETTKMNITEISYSCGFKDTPTFYKHFKKQFNITPVQYRKSKGIYVQLSSKNIIEHK</sequence>
<keyword evidence="2" id="KW-0238">DNA-binding</keyword>
<dbReference type="Proteomes" id="UP000190890">
    <property type="component" value="Unassembled WGS sequence"/>
</dbReference>
<evidence type="ECO:0000313" key="6">
    <source>
        <dbReference type="Proteomes" id="UP000190890"/>
    </source>
</evidence>
<dbReference type="SMART" id="SM00342">
    <property type="entry name" value="HTH_ARAC"/>
    <property type="match status" value="1"/>
</dbReference>
<dbReference type="GO" id="GO:0043565">
    <property type="term" value="F:sequence-specific DNA binding"/>
    <property type="evidence" value="ECO:0007669"/>
    <property type="project" value="InterPro"/>
</dbReference>
<dbReference type="SUPFAM" id="SSF46689">
    <property type="entry name" value="Homeodomain-like"/>
    <property type="match status" value="2"/>
</dbReference>
<name>A0A1S8TRN8_9CLOT</name>
<dbReference type="OrthoDB" id="9813413at2"/>
<organism evidence="5 6">
    <name type="scientific">Clostridium puniceum</name>
    <dbReference type="NCBI Taxonomy" id="29367"/>
    <lineage>
        <taxon>Bacteria</taxon>
        <taxon>Bacillati</taxon>
        <taxon>Bacillota</taxon>
        <taxon>Clostridia</taxon>
        <taxon>Eubacteriales</taxon>
        <taxon>Clostridiaceae</taxon>
        <taxon>Clostridium</taxon>
    </lineage>
</organism>
<reference evidence="5 6" key="1">
    <citation type="submission" date="2016-05" db="EMBL/GenBank/DDBJ databases">
        <title>Microbial solvent formation.</title>
        <authorList>
            <person name="Poehlein A."/>
            <person name="Montoya Solano J.D."/>
            <person name="Flitsch S."/>
            <person name="Krabben P."/>
            <person name="Duerre P."/>
            <person name="Daniel R."/>
        </authorList>
    </citation>
    <scope>NUCLEOTIDE SEQUENCE [LARGE SCALE GENOMIC DNA]</scope>
    <source>
        <strain evidence="5 6">DSM 2619</strain>
    </source>
</reference>
<dbReference type="InterPro" id="IPR009057">
    <property type="entry name" value="Homeodomain-like_sf"/>
</dbReference>
<dbReference type="Pfam" id="PF02311">
    <property type="entry name" value="AraC_binding"/>
    <property type="match status" value="1"/>
</dbReference>
<dbReference type="Gene3D" id="2.60.120.280">
    <property type="entry name" value="Regulatory protein AraC"/>
    <property type="match status" value="1"/>
</dbReference>